<organism evidence="1 2">
    <name type="scientific">Rhizobium phage RHph_Y2_6</name>
    <dbReference type="NCBI Taxonomy" id="2509576"/>
    <lineage>
        <taxon>Viruses</taxon>
        <taxon>Duplodnaviria</taxon>
        <taxon>Heunggongvirae</taxon>
        <taxon>Uroviricota</taxon>
        <taxon>Caudoviricetes</taxon>
        <taxon>Schitoviridae</taxon>
        <taxon>Demetervirinae</taxon>
        <taxon>Acanvirus</taxon>
        <taxon>Acanvirus Y26</taxon>
    </lineage>
</organism>
<protein>
    <submittedName>
        <fullName evidence="1">Uncharacterized protein</fullName>
    </submittedName>
</protein>
<proteinExistence type="predicted"/>
<sequence length="50" mass="5923">MQLPELDTEADLLDDKQLAEKIIKKARRANVSVERYVEYIVRMHLNSQHN</sequence>
<accession>A0A7S5QZ83</accession>
<reference evidence="1" key="1">
    <citation type="submission" date="2020-01" db="EMBL/GenBank/DDBJ databases">
        <title>Patterns of diversity and host range of bacteriophage communities associated with bean-nodulatin bacteria.</title>
        <authorList>
            <person name="Vann Cauwenberghe J."/>
            <person name="Santamaria R.I."/>
            <person name="Bustos P."/>
            <person name="Juarez S."/>
            <person name="Gonzalez V."/>
        </authorList>
    </citation>
    <scope>NUCLEOTIDE SEQUENCE</scope>
</reference>
<dbReference type="Proteomes" id="UP000656384">
    <property type="component" value="Segment"/>
</dbReference>
<evidence type="ECO:0000313" key="2">
    <source>
        <dbReference type="Proteomes" id="UP000656384"/>
    </source>
</evidence>
<evidence type="ECO:0000313" key="1">
    <source>
        <dbReference type="EMBL" id="QIG68747.1"/>
    </source>
</evidence>
<gene>
    <name evidence="1" type="ORF">EVB68_010</name>
</gene>
<name>A0A7S5QZ83_9CAUD</name>
<dbReference type="EMBL" id="MN988497">
    <property type="protein sequence ID" value="QIG68747.1"/>
    <property type="molecule type" value="Genomic_DNA"/>
</dbReference>
<keyword evidence="2" id="KW-1185">Reference proteome</keyword>